<reference evidence="3" key="1">
    <citation type="submission" date="2021-09" db="EMBL/GenBank/DDBJ databases">
        <authorList>
            <person name="Martin H S."/>
        </authorList>
    </citation>
    <scope>NUCLEOTIDE SEQUENCE</scope>
</reference>
<feature type="chain" id="PRO_5035228785" description="Fibrohexamerin" evidence="2">
    <location>
        <begin position="17"/>
        <end position="217"/>
    </location>
</feature>
<evidence type="ECO:0000256" key="2">
    <source>
        <dbReference type="SAM" id="SignalP"/>
    </source>
</evidence>
<comment type="subunit">
    <text evidence="1">Silk fibroin elementary unit consists in a disulfide-linked heavy and light chain and a p25 glycoprotein in molar ratios of 6:6:1. This results in a complex of approximately 2.3 MDa.</text>
</comment>
<sequence length="217" mass="24689">MKRLLLTVCLVTACVAVPPKIVRPCHVKNKECLRENLAANSACKPRYGSVPSQYKIPVFKFYTPYFNATYIDHDLVIRNHDKCAVSEFFYNMASDTAVLSLDCPLLRLESTRTLIQHASKAENTQYSFKFHGTYPLIRLTINLNHANSLDLCSSFTFADVTALPIFDINPTDVKTAKFLSTDLTLMNIYERETFSYRANQLARKYINTEICDFGCDA</sequence>
<keyword evidence="2" id="KW-0732">Signal</keyword>
<organism evidence="3 4">
    <name type="scientific">Danaus chrysippus</name>
    <name type="common">African queen</name>
    <dbReference type="NCBI Taxonomy" id="151541"/>
    <lineage>
        <taxon>Eukaryota</taxon>
        <taxon>Metazoa</taxon>
        <taxon>Ecdysozoa</taxon>
        <taxon>Arthropoda</taxon>
        <taxon>Hexapoda</taxon>
        <taxon>Insecta</taxon>
        <taxon>Pterygota</taxon>
        <taxon>Neoptera</taxon>
        <taxon>Endopterygota</taxon>
        <taxon>Lepidoptera</taxon>
        <taxon>Glossata</taxon>
        <taxon>Ditrysia</taxon>
        <taxon>Papilionoidea</taxon>
        <taxon>Nymphalidae</taxon>
        <taxon>Danainae</taxon>
        <taxon>Danaini</taxon>
        <taxon>Danaina</taxon>
        <taxon>Danaus</taxon>
        <taxon>Anosia</taxon>
    </lineage>
</organism>
<protein>
    <recommendedName>
        <fullName evidence="1">Fibrohexamerin</fullName>
    </recommendedName>
    <alternativeName>
        <fullName evidence="1">25 kDa silk glycoprotein</fullName>
    </alternativeName>
    <alternativeName>
        <fullName evidence="1">p25</fullName>
    </alternativeName>
</protein>
<proteinExistence type="predicted"/>
<keyword evidence="1" id="KW-0964">Secreted</keyword>
<dbReference type="OrthoDB" id="7432106at2759"/>
<dbReference type="GO" id="GO:0005576">
    <property type="term" value="C:extracellular region"/>
    <property type="evidence" value="ECO:0007669"/>
    <property type="project" value="UniProtKB-SubCell"/>
</dbReference>
<name>A0A8J2QYW7_9NEOP</name>
<dbReference type="InterPro" id="IPR009911">
    <property type="entry name" value="Fibroin_P25"/>
</dbReference>
<evidence type="ECO:0000256" key="1">
    <source>
        <dbReference type="PIRNR" id="PIRNR008881"/>
    </source>
</evidence>
<dbReference type="Pfam" id="PF07294">
    <property type="entry name" value="Fibroin_P25"/>
    <property type="match status" value="1"/>
</dbReference>
<dbReference type="EMBL" id="CAKASE010000071">
    <property type="protein sequence ID" value="CAG9573849.1"/>
    <property type="molecule type" value="Genomic_DNA"/>
</dbReference>
<dbReference type="PIRSF" id="PIRSF008881">
    <property type="entry name" value="Fibroin_P25"/>
    <property type="match status" value="1"/>
</dbReference>
<evidence type="ECO:0000313" key="4">
    <source>
        <dbReference type="Proteomes" id="UP000789524"/>
    </source>
</evidence>
<accession>A0A8J2QYW7</accession>
<feature type="signal peptide" evidence="2">
    <location>
        <begin position="1"/>
        <end position="16"/>
    </location>
</feature>
<comment type="caution">
    <text evidence="3">The sequence shown here is derived from an EMBL/GenBank/DDBJ whole genome shotgun (WGS) entry which is preliminary data.</text>
</comment>
<dbReference type="Proteomes" id="UP000789524">
    <property type="component" value="Unassembled WGS sequence"/>
</dbReference>
<comment type="subcellular location">
    <subcellularLocation>
        <location evidence="1">Secreted</location>
    </subcellularLocation>
</comment>
<keyword evidence="1" id="KW-0737">Silk protein</keyword>
<dbReference type="AlphaFoldDB" id="A0A8J2QYW7"/>
<dbReference type="GO" id="GO:0005198">
    <property type="term" value="F:structural molecule activity"/>
    <property type="evidence" value="ECO:0007669"/>
    <property type="project" value="UniProtKB-UniRule"/>
</dbReference>
<gene>
    <name evidence="3" type="ORF">DCHRY22_LOCUS10700</name>
</gene>
<evidence type="ECO:0000313" key="3">
    <source>
        <dbReference type="EMBL" id="CAG9573849.1"/>
    </source>
</evidence>
<keyword evidence="4" id="KW-1185">Reference proteome</keyword>